<dbReference type="Proteomes" id="UP001314170">
    <property type="component" value="Unassembled WGS sequence"/>
</dbReference>
<accession>A0AAV1RNC8</accession>
<dbReference type="GO" id="GO:0020037">
    <property type="term" value="F:heme binding"/>
    <property type="evidence" value="ECO:0007669"/>
    <property type="project" value="InterPro"/>
</dbReference>
<evidence type="ECO:0000256" key="1">
    <source>
        <dbReference type="SAM" id="Phobius"/>
    </source>
</evidence>
<dbReference type="PANTHER" id="PTHR24299">
    <property type="entry name" value="CYTOCHROME P450 FAMILY 1"/>
    <property type="match status" value="1"/>
</dbReference>
<dbReference type="AlphaFoldDB" id="A0AAV1RNC8"/>
<organism evidence="2 3">
    <name type="scientific">Dovyalis caffra</name>
    <dbReference type="NCBI Taxonomy" id="77055"/>
    <lineage>
        <taxon>Eukaryota</taxon>
        <taxon>Viridiplantae</taxon>
        <taxon>Streptophyta</taxon>
        <taxon>Embryophyta</taxon>
        <taxon>Tracheophyta</taxon>
        <taxon>Spermatophyta</taxon>
        <taxon>Magnoliopsida</taxon>
        <taxon>eudicotyledons</taxon>
        <taxon>Gunneridae</taxon>
        <taxon>Pentapetalae</taxon>
        <taxon>rosids</taxon>
        <taxon>fabids</taxon>
        <taxon>Malpighiales</taxon>
        <taxon>Salicaceae</taxon>
        <taxon>Flacourtieae</taxon>
        <taxon>Dovyalis</taxon>
    </lineage>
</organism>
<dbReference type="GO" id="GO:0016705">
    <property type="term" value="F:oxidoreductase activity, acting on paired donors, with incorporation or reduction of molecular oxygen"/>
    <property type="evidence" value="ECO:0007669"/>
    <property type="project" value="InterPro"/>
</dbReference>
<keyword evidence="3" id="KW-1185">Reference proteome</keyword>
<protein>
    <recommendedName>
        <fullName evidence="4">Cytochrome P450 76AD1-like protein</fullName>
    </recommendedName>
</protein>
<dbReference type="SUPFAM" id="SSF48264">
    <property type="entry name" value="Cytochrome P450"/>
    <property type="match status" value="1"/>
</dbReference>
<dbReference type="Pfam" id="PF00067">
    <property type="entry name" value="p450"/>
    <property type="match status" value="1"/>
</dbReference>
<evidence type="ECO:0008006" key="4">
    <source>
        <dbReference type="Google" id="ProtNLM"/>
    </source>
</evidence>
<keyword evidence="1" id="KW-1133">Transmembrane helix</keyword>
<evidence type="ECO:0000313" key="3">
    <source>
        <dbReference type="Proteomes" id="UP001314170"/>
    </source>
</evidence>
<keyword evidence="1" id="KW-0812">Transmembrane</keyword>
<name>A0AAV1RNC8_9ROSI</name>
<dbReference type="PANTHER" id="PTHR24299:SF58">
    <property type="entry name" value="CYTOCHROME P450"/>
    <property type="match status" value="1"/>
</dbReference>
<sequence>MASANVVPDTYPSFPTLFLLAILSLLSLVLKHKSSKLLALPPGPKSWPIIGNVLQMGNKPHISLTKLAQTYGPLMSLRLGTRLVVVGSSRNAATEILKTHDRELSGRCVPHASFAKDPKLNGDTVAWTFKCTDRRKYFRSLMKNELFSSKVIDGKVKYKRK</sequence>
<evidence type="ECO:0000313" key="2">
    <source>
        <dbReference type="EMBL" id="CAK7337208.1"/>
    </source>
</evidence>
<reference evidence="2 3" key="1">
    <citation type="submission" date="2024-01" db="EMBL/GenBank/DDBJ databases">
        <authorList>
            <person name="Waweru B."/>
        </authorList>
    </citation>
    <scope>NUCLEOTIDE SEQUENCE [LARGE SCALE GENOMIC DNA]</scope>
</reference>
<dbReference type="GO" id="GO:0005506">
    <property type="term" value="F:iron ion binding"/>
    <property type="evidence" value="ECO:0007669"/>
    <property type="project" value="InterPro"/>
</dbReference>
<feature type="transmembrane region" description="Helical" evidence="1">
    <location>
        <begin position="12"/>
        <end position="30"/>
    </location>
</feature>
<dbReference type="InterPro" id="IPR036396">
    <property type="entry name" value="Cyt_P450_sf"/>
</dbReference>
<dbReference type="EMBL" id="CAWUPB010001010">
    <property type="protein sequence ID" value="CAK7337208.1"/>
    <property type="molecule type" value="Genomic_DNA"/>
</dbReference>
<keyword evidence="1" id="KW-0472">Membrane</keyword>
<comment type="caution">
    <text evidence="2">The sequence shown here is derived from an EMBL/GenBank/DDBJ whole genome shotgun (WGS) entry which is preliminary data.</text>
</comment>
<dbReference type="InterPro" id="IPR001128">
    <property type="entry name" value="Cyt_P450"/>
</dbReference>
<dbReference type="Gene3D" id="1.10.630.10">
    <property type="entry name" value="Cytochrome P450"/>
    <property type="match status" value="1"/>
</dbReference>
<dbReference type="GO" id="GO:0004497">
    <property type="term" value="F:monooxygenase activity"/>
    <property type="evidence" value="ECO:0007669"/>
    <property type="project" value="InterPro"/>
</dbReference>
<gene>
    <name evidence="2" type="ORF">DCAF_LOCUS12235</name>
</gene>
<proteinExistence type="predicted"/>